<evidence type="ECO:0000313" key="15">
    <source>
        <dbReference type="EMBL" id="KAJ1955659.1"/>
    </source>
</evidence>
<dbReference type="GO" id="GO:0045703">
    <property type="term" value="F:ketoreductase activity"/>
    <property type="evidence" value="ECO:0007669"/>
    <property type="project" value="UniProtKB-UniRule"/>
</dbReference>
<comment type="similarity">
    <text evidence="12 13">Belongs to the short-chain dehydrogenases/reductases (SDR) family.</text>
</comment>
<comment type="subcellular location">
    <subcellularLocation>
        <location evidence="12">Endoplasmic reticulum membrane</location>
        <topology evidence="12">Single-pass membrane protein</topology>
    </subcellularLocation>
</comment>
<protein>
    <recommendedName>
        <fullName evidence="12">Very-long-chain 3-oxoacyl-CoA reductase</fullName>
        <ecNumber evidence="12">1.1.1.330</ecNumber>
    </recommendedName>
    <alternativeName>
        <fullName evidence="12">3-ketoacyl-CoA reductase</fullName>
        <shortName evidence="12">3-ketoreductase</shortName>
        <shortName evidence="12">KAR</shortName>
    </alternativeName>
    <alternativeName>
        <fullName evidence="12">Microsomal beta-keto-reductase</fullName>
    </alternativeName>
</protein>
<keyword evidence="6 12" id="KW-0521">NADP</keyword>
<reference evidence="15" key="1">
    <citation type="submission" date="2022-07" db="EMBL/GenBank/DDBJ databases">
        <title>Phylogenomic reconstructions and comparative analyses of Kickxellomycotina fungi.</title>
        <authorList>
            <person name="Reynolds N.K."/>
            <person name="Stajich J.E."/>
            <person name="Barry K."/>
            <person name="Grigoriev I.V."/>
            <person name="Crous P."/>
            <person name="Smith M.E."/>
        </authorList>
    </citation>
    <scope>NUCLEOTIDE SEQUENCE</scope>
    <source>
        <strain evidence="15">RSA 1196</strain>
    </source>
</reference>
<dbReference type="InterPro" id="IPR002347">
    <property type="entry name" value="SDR_fam"/>
</dbReference>
<dbReference type="OrthoDB" id="5545019at2759"/>
<feature type="transmembrane region" description="Helical" evidence="14">
    <location>
        <begin position="14"/>
        <end position="46"/>
    </location>
</feature>
<comment type="catalytic activity">
    <reaction evidence="12">
        <text>a very-long-chain (3R)-3-hydroxyacyl-CoA + NADP(+) = a very-long-chain 3-oxoacyl-CoA + NADPH + H(+)</text>
        <dbReference type="Rhea" id="RHEA:48680"/>
        <dbReference type="ChEBI" id="CHEBI:15378"/>
        <dbReference type="ChEBI" id="CHEBI:57783"/>
        <dbReference type="ChEBI" id="CHEBI:58349"/>
        <dbReference type="ChEBI" id="CHEBI:85440"/>
        <dbReference type="ChEBI" id="CHEBI:90725"/>
        <dbReference type="EC" id="1.1.1.330"/>
    </reaction>
</comment>
<organism evidence="15 16">
    <name type="scientific">Dispira parvispora</name>
    <dbReference type="NCBI Taxonomy" id="1520584"/>
    <lineage>
        <taxon>Eukaryota</taxon>
        <taxon>Fungi</taxon>
        <taxon>Fungi incertae sedis</taxon>
        <taxon>Zoopagomycota</taxon>
        <taxon>Kickxellomycotina</taxon>
        <taxon>Dimargaritomycetes</taxon>
        <taxon>Dimargaritales</taxon>
        <taxon>Dimargaritaceae</taxon>
        <taxon>Dispira</taxon>
    </lineage>
</organism>
<dbReference type="CDD" id="cd05356">
    <property type="entry name" value="17beta-HSD1_like_SDR_c"/>
    <property type="match status" value="1"/>
</dbReference>
<keyword evidence="4 12" id="KW-0256">Endoplasmic reticulum</keyword>
<dbReference type="FunFam" id="3.40.50.720:FF:000137">
    <property type="entry name" value="Hydroxysteroid (17-beta) dehydrogenase 3"/>
    <property type="match status" value="1"/>
</dbReference>
<keyword evidence="7 12" id="KW-1133">Transmembrane helix</keyword>
<evidence type="ECO:0000313" key="16">
    <source>
        <dbReference type="Proteomes" id="UP001150925"/>
    </source>
</evidence>
<keyword evidence="8 12" id="KW-0560">Oxidoreductase</keyword>
<dbReference type="PIRSF" id="PIRSF000126">
    <property type="entry name" value="11-beta-HSD1"/>
    <property type="match status" value="1"/>
</dbReference>
<evidence type="ECO:0000256" key="11">
    <source>
        <dbReference type="ARBA" id="ARBA00023160"/>
    </source>
</evidence>
<dbReference type="Gene3D" id="3.40.50.720">
    <property type="entry name" value="NAD(P)-binding Rossmann-like Domain"/>
    <property type="match status" value="1"/>
</dbReference>
<evidence type="ECO:0000256" key="14">
    <source>
        <dbReference type="SAM" id="Phobius"/>
    </source>
</evidence>
<evidence type="ECO:0000256" key="3">
    <source>
        <dbReference type="ARBA" id="ARBA00022692"/>
    </source>
</evidence>
<feature type="active site" description="Proton acceptor" evidence="12">
    <location>
        <position position="213"/>
    </location>
</feature>
<dbReference type="InterPro" id="IPR020904">
    <property type="entry name" value="Sc_DH/Rdtase_CS"/>
</dbReference>
<evidence type="ECO:0000256" key="12">
    <source>
        <dbReference type="HAMAP-Rule" id="MF_03107"/>
    </source>
</evidence>
<evidence type="ECO:0000256" key="8">
    <source>
        <dbReference type="ARBA" id="ARBA00023002"/>
    </source>
</evidence>
<comment type="pathway">
    <text evidence="1">Lipid metabolism; fatty acid biosynthesis.</text>
</comment>
<dbReference type="InterPro" id="IPR036291">
    <property type="entry name" value="NAD(P)-bd_dom_sf"/>
</dbReference>
<dbReference type="EC" id="1.1.1.330" evidence="12"/>
<dbReference type="PANTHER" id="PTHR43086">
    <property type="entry name" value="VERY-LONG-CHAIN 3-OXOOACYL-COA REDUCTASE"/>
    <property type="match status" value="1"/>
</dbReference>
<dbReference type="Proteomes" id="UP001150925">
    <property type="component" value="Unassembled WGS sequence"/>
</dbReference>
<evidence type="ECO:0000256" key="4">
    <source>
        <dbReference type="ARBA" id="ARBA00022824"/>
    </source>
</evidence>
<evidence type="ECO:0000256" key="6">
    <source>
        <dbReference type="ARBA" id="ARBA00022857"/>
    </source>
</evidence>
<accession>A0A9W8AQX9</accession>
<dbReference type="PRINTS" id="PR00080">
    <property type="entry name" value="SDRFAMILY"/>
</dbReference>
<dbReference type="GO" id="GO:0030497">
    <property type="term" value="P:fatty acid elongation"/>
    <property type="evidence" value="ECO:0007669"/>
    <property type="project" value="UniProtKB-UniRule"/>
</dbReference>
<dbReference type="GO" id="GO:0141040">
    <property type="term" value="F:very-long-chain 3-oxoacyl-CoA reductase activity"/>
    <property type="evidence" value="ECO:0007669"/>
    <property type="project" value="UniProtKB-EC"/>
</dbReference>
<keyword evidence="10 12" id="KW-0472">Membrane</keyword>
<comment type="caution">
    <text evidence="15">The sequence shown here is derived from an EMBL/GenBank/DDBJ whole genome shotgun (WGS) entry which is preliminary data.</text>
</comment>
<sequence length="334" mass="37002">MFEEQFQAVSANPSLAMCAILCTFLGAMYLGRMVLGLLSLVFDIFLNPGLSLTRFGAGQGHWAVVTGATDGIGKQFALDLARRKFNVLIIARNPAKLDAVVEEIRAVNPESAVKQFQLDFAHPTEAQYLELKALLDELTVSVLVNNVGVSHDMPVPFHLETEERINDIVSVNIKAMLKMTHMVVPQMISRSRGLIINSGSFVATVPTPLLSVYSGSKAFVSTWSQALGAELQSKGVIVEHLNTYFVVSAMSKIRRSSFMIPTPDVYVRKVLSRIGVRGGSNVPFTSSPILGHALADWAVDNFFSRRFWLMYNLTLHQDIRKRALKKRELAAKEY</sequence>
<gene>
    <name evidence="15" type="ORF">IWQ62_005481</name>
</gene>
<name>A0A9W8AQX9_9FUNG</name>
<dbReference type="AlphaFoldDB" id="A0A9W8AQX9"/>
<keyword evidence="2 12" id="KW-0444">Lipid biosynthesis</keyword>
<dbReference type="HAMAP" id="MF_03107">
    <property type="entry name" value="3_ketoreductase"/>
    <property type="match status" value="1"/>
</dbReference>
<proteinExistence type="inferred from homology"/>
<keyword evidence="11 12" id="KW-0275">Fatty acid biosynthesis</keyword>
<dbReference type="GO" id="GO:0005789">
    <property type="term" value="C:endoplasmic reticulum membrane"/>
    <property type="evidence" value="ECO:0007669"/>
    <property type="project" value="UniProtKB-SubCell"/>
</dbReference>
<evidence type="ECO:0000256" key="1">
    <source>
        <dbReference type="ARBA" id="ARBA00005194"/>
    </source>
</evidence>
<dbReference type="PRINTS" id="PR00081">
    <property type="entry name" value="GDHRDH"/>
</dbReference>
<dbReference type="SUPFAM" id="SSF51735">
    <property type="entry name" value="NAD(P)-binding Rossmann-fold domains"/>
    <property type="match status" value="1"/>
</dbReference>
<dbReference type="Pfam" id="PF00106">
    <property type="entry name" value="adh_short"/>
    <property type="match status" value="1"/>
</dbReference>
<keyword evidence="3 12" id="KW-0812">Transmembrane</keyword>
<evidence type="ECO:0000256" key="10">
    <source>
        <dbReference type="ARBA" id="ARBA00023136"/>
    </source>
</evidence>
<dbReference type="PANTHER" id="PTHR43086:SF2">
    <property type="entry name" value="HYDROXYSTEROID DEHYDROGENASE-LIKE PROTEIN 1"/>
    <property type="match status" value="1"/>
</dbReference>
<keyword evidence="9 12" id="KW-0443">Lipid metabolism</keyword>
<dbReference type="PROSITE" id="PS00061">
    <property type="entry name" value="ADH_SHORT"/>
    <property type="match status" value="1"/>
</dbReference>
<evidence type="ECO:0000256" key="13">
    <source>
        <dbReference type="RuleBase" id="RU000363"/>
    </source>
</evidence>
<feature type="binding site" evidence="12">
    <location>
        <position position="200"/>
    </location>
    <ligand>
        <name>substrate</name>
    </ligand>
</feature>
<evidence type="ECO:0000256" key="7">
    <source>
        <dbReference type="ARBA" id="ARBA00022989"/>
    </source>
</evidence>
<evidence type="ECO:0000256" key="2">
    <source>
        <dbReference type="ARBA" id="ARBA00022516"/>
    </source>
</evidence>
<keyword evidence="5 12" id="KW-0276">Fatty acid metabolism</keyword>
<dbReference type="InterPro" id="IPR027533">
    <property type="entry name" value="3_ketoreductase_fungal"/>
</dbReference>
<dbReference type="EMBL" id="JANBPY010002288">
    <property type="protein sequence ID" value="KAJ1955659.1"/>
    <property type="molecule type" value="Genomic_DNA"/>
</dbReference>
<evidence type="ECO:0000256" key="5">
    <source>
        <dbReference type="ARBA" id="ARBA00022832"/>
    </source>
</evidence>
<keyword evidence="16" id="KW-1185">Reference proteome</keyword>
<evidence type="ECO:0000256" key="9">
    <source>
        <dbReference type="ARBA" id="ARBA00023098"/>
    </source>
</evidence>
<comment type="function">
    <text evidence="12">Component of the microsomal membrane bound fatty acid elongation system, which produces the 26-carbon very long-chain fatty acids (VLCFA) from palmitate. Catalyzes the reduction of the 3-ketoacyl-CoA intermediate that is formed in each cycle of fatty acid elongation. VLCFAs serve as precursors for ceramide and sphingolipids.</text>
</comment>